<keyword evidence="3" id="KW-1185">Reference proteome</keyword>
<evidence type="ECO:0000256" key="1">
    <source>
        <dbReference type="SAM" id="SignalP"/>
    </source>
</evidence>
<keyword evidence="1" id="KW-0732">Signal</keyword>
<organism evidence="2 3">
    <name type="scientific">Thalassotalea nanhaiensis</name>
    <dbReference type="NCBI Taxonomy" id="3065648"/>
    <lineage>
        <taxon>Bacteria</taxon>
        <taxon>Pseudomonadati</taxon>
        <taxon>Pseudomonadota</taxon>
        <taxon>Gammaproteobacteria</taxon>
        <taxon>Alteromonadales</taxon>
        <taxon>Colwelliaceae</taxon>
        <taxon>Thalassotalea</taxon>
    </lineage>
</organism>
<dbReference type="EMBL" id="CP134146">
    <property type="protein sequence ID" value="WNC66872.1"/>
    <property type="molecule type" value="Genomic_DNA"/>
</dbReference>
<name>A0ABY9TDB7_9GAMM</name>
<evidence type="ECO:0000313" key="2">
    <source>
        <dbReference type="EMBL" id="WNC66872.1"/>
    </source>
</evidence>
<feature type="signal peptide" evidence="1">
    <location>
        <begin position="1"/>
        <end position="24"/>
    </location>
</feature>
<feature type="chain" id="PRO_5046999153" description="Porin" evidence="1">
    <location>
        <begin position="25"/>
        <end position="265"/>
    </location>
</feature>
<sequence length="265" mass="29033">MKTVAKLSIGLMAILTAHSTTVLAEEEVQDMSDPLAVYSQFGAGVTNKGLNLKYGQSYDTGNPNTFGMNVLELKGLGGEDLGWDNNAVKDNSLDSFRFRNFQVDMTNGRGSQLDISLGLDANALADESGSVSYSFIQALPKFGKLSLFPLAGVGAGIANNALEDDGTIDSGYSVQGTYYLVGMYSKYAITDKLWVNYNPFYLETLSGSDVYQNNAYGLGESSILTHEASVGYQVTPRFNVRYFSNWTENTSFEDGEHRIEFNYQF</sequence>
<accession>A0ABY9TDB7</accession>
<reference evidence="3" key="1">
    <citation type="submission" date="2023-09" db="EMBL/GenBank/DDBJ databases">
        <authorList>
            <person name="Li S."/>
            <person name="Li X."/>
            <person name="Zhang C."/>
            <person name="Zhao Z."/>
        </authorList>
    </citation>
    <scope>NUCLEOTIDE SEQUENCE [LARGE SCALE GENOMIC DNA]</scope>
    <source>
        <strain evidence="3">SQ345</strain>
    </source>
</reference>
<dbReference type="RefSeq" id="WP_348386037.1">
    <property type="nucleotide sequence ID" value="NZ_CP134146.1"/>
</dbReference>
<evidence type="ECO:0008006" key="4">
    <source>
        <dbReference type="Google" id="ProtNLM"/>
    </source>
</evidence>
<proteinExistence type="predicted"/>
<dbReference type="Proteomes" id="UP001248581">
    <property type="component" value="Chromosome"/>
</dbReference>
<evidence type="ECO:0000313" key="3">
    <source>
        <dbReference type="Proteomes" id="UP001248581"/>
    </source>
</evidence>
<protein>
    <recommendedName>
        <fullName evidence="4">Porin</fullName>
    </recommendedName>
</protein>
<gene>
    <name evidence="2" type="ORF">RI845_10005</name>
</gene>